<comment type="caution">
    <text evidence="2">The sequence shown here is derived from an EMBL/GenBank/DDBJ whole genome shotgun (WGS) entry which is preliminary data.</text>
</comment>
<name>A0AA36ISP6_9DINO</name>
<dbReference type="EMBL" id="CAUJNA010002276">
    <property type="protein sequence ID" value="CAJ1392162.1"/>
    <property type="molecule type" value="Genomic_DNA"/>
</dbReference>
<dbReference type="Proteomes" id="UP001178507">
    <property type="component" value="Unassembled WGS sequence"/>
</dbReference>
<evidence type="ECO:0008006" key="4">
    <source>
        <dbReference type="Google" id="ProtNLM"/>
    </source>
</evidence>
<accession>A0AA36ISP6</accession>
<evidence type="ECO:0000313" key="3">
    <source>
        <dbReference type="Proteomes" id="UP001178507"/>
    </source>
</evidence>
<sequence>MPGRQVMMSSVQPTAAMAQSPNPYTRMSMDSPCGSPSSMATQVELLVQTRRSFLEAVEVNHSTAEVKRRASCPAFSRVTWSVAGSRQWRMVLDIHCASSTPFPGYRDLPSLAHVATWGTLSGSWGLPPDNPLWHYAQGVLVQGMPRKCKPTDVSAMLDKFVNNTDIRISHMLEMPMNRDGTSRGFAFVHARAVAAKDIATAFYGRRLRKNSWRVCSVQPTNLPEILSIFSRET</sequence>
<gene>
    <name evidence="2" type="ORF">EVOR1521_LOCUS17323</name>
</gene>
<keyword evidence="3" id="KW-1185">Reference proteome</keyword>
<protein>
    <recommendedName>
        <fullName evidence="4">RRM domain-containing protein</fullName>
    </recommendedName>
</protein>
<feature type="compositionally biased region" description="Polar residues" evidence="1">
    <location>
        <begin position="7"/>
        <end position="25"/>
    </location>
</feature>
<dbReference type="Gene3D" id="3.30.70.330">
    <property type="match status" value="1"/>
</dbReference>
<dbReference type="CDD" id="cd00590">
    <property type="entry name" value="RRM_SF"/>
    <property type="match status" value="1"/>
</dbReference>
<evidence type="ECO:0000313" key="2">
    <source>
        <dbReference type="EMBL" id="CAJ1392162.1"/>
    </source>
</evidence>
<dbReference type="InterPro" id="IPR035979">
    <property type="entry name" value="RBD_domain_sf"/>
</dbReference>
<evidence type="ECO:0000256" key="1">
    <source>
        <dbReference type="SAM" id="MobiDB-lite"/>
    </source>
</evidence>
<feature type="region of interest" description="Disordered" evidence="1">
    <location>
        <begin position="1"/>
        <end position="33"/>
    </location>
</feature>
<dbReference type="AlphaFoldDB" id="A0AA36ISP6"/>
<reference evidence="2" key="1">
    <citation type="submission" date="2023-08" db="EMBL/GenBank/DDBJ databases">
        <authorList>
            <person name="Chen Y."/>
            <person name="Shah S."/>
            <person name="Dougan E. K."/>
            <person name="Thang M."/>
            <person name="Chan C."/>
        </authorList>
    </citation>
    <scope>NUCLEOTIDE SEQUENCE</scope>
</reference>
<dbReference type="GO" id="GO:0003676">
    <property type="term" value="F:nucleic acid binding"/>
    <property type="evidence" value="ECO:0007669"/>
    <property type="project" value="InterPro"/>
</dbReference>
<dbReference type="InterPro" id="IPR012677">
    <property type="entry name" value="Nucleotide-bd_a/b_plait_sf"/>
</dbReference>
<dbReference type="SUPFAM" id="SSF54928">
    <property type="entry name" value="RNA-binding domain, RBD"/>
    <property type="match status" value="1"/>
</dbReference>
<organism evidence="2 3">
    <name type="scientific">Effrenium voratum</name>
    <dbReference type="NCBI Taxonomy" id="2562239"/>
    <lineage>
        <taxon>Eukaryota</taxon>
        <taxon>Sar</taxon>
        <taxon>Alveolata</taxon>
        <taxon>Dinophyceae</taxon>
        <taxon>Suessiales</taxon>
        <taxon>Symbiodiniaceae</taxon>
        <taxon>Effrenium</taxon>
    </lineage>
</organism>
<proteinExistence type="predicted"/>